<feature type="domain" description="DUF2421" evidence="6">
    <location>
        <begin position="49"/>
        <end position="269"/>
    </location>
</feature>
<keyword evidence="2 5" id="KW-0812">Transmembrane</keyword>
<evidence type="ECO:0000256" key="2">
    <source>
        <dbReference type="ARBA" id="ARBA00022692"/>
    </source>
</evidence>
<evidence type="ECO:0000313" key="8">
    <source>
        <dbReference type="Proteomes" id="UP001479436"/>
    </source>
</evidence>
<accession>A0ABR2WRJ6</accession>
<reference evidence="7 8" key="1">
    <citation type="submission" date="2023-04" db="EMBL/GenBank/DDBJ databases">
        <title>Genome of Basidiobolus ranarum AG-B5.</title>
        <authorList>
            <person name="Stajich J.E."/>
            <person name="Carter-House D."/>
            <person name="Gryganskyi A."/>
        </authorList>
    </citation>
    <scope>NUCLEOTIDE SEQUENCE [LARGE SCALE GENOMIC DNA]</scope>
    <source>
        <strain evidence="7 8">AG-B5</strain>
    </source>
</reference>
<protein>
    <recommendedName>
        <fullName evidence="6">DUF2421 domain-containing protein</fullName>
    </recommendedName>
</protein>
<dbReference type="InterPro" id="IPR018820">
    <property type="entry name" value="BRE4-related_DUF2421"/>
</dbReference>
<evidence type="ECO:0000256" key="3">
    <source>
        <dbReference type="ARBA" id="ARBA00022989"/>
    </source>
</evidence>
<gene>
    <name evidence="7" type="ORF">K7432_008703</name>
</gene>
<comment type="subcellular location">
    <subcellularLocation>
        <location evidence="1">Membrane</location>
        <topology evidence="1">Multi-pass membrane protein</topology>
    </subcellularLocation>
</comment>
<evidence type="ECO:0000313" key="7">
    <source>
        <dbReference type="EMBL" id="KAK9764094.1"/>
    </source>
</evidence>
<comment type="caution">
    <text evidence="7">The sequence shown here is derived from an EMBL/GenBank/DDBJ whole genome shotgun (WGS) entry which is preliminary data.</text>
</comment>
<keyword evidence="4 5" id="KW-0472">Membrane</keyword>
<keyword evidence="3 5" id="KW-1133">Transmembrane helix</keyword>
<dbReference type="PANTHER" id="PTHR47804:SF3">
    <property type="entry name" value="PROTEIN BRE4"/>
    <property type="match status" value="1"/>
</dbReference>
<evidence type="ECO:0000259" key="6">
    <source>
        <dbReference type="Pfam" id="PF10334"/>
    </source>
</evidence>
<dbReference type="EMBL" id="JASJQH010000495">
    <property type="protein sequence ID" value="KAK9764094.1"/>
    <property type="molecule type" value="Genomic_DNA"/>
</dbReference>
<evidence type="ECO:0000256" key="1">
    <source>
        <dbReference type="ARBA" id="ARBA00004141"/>
    </source>
</evidence>
<dbReference type="Pfam" id="PF10334">
    <property type="entry name" value="BRE4"/>
    <property type="match status" value="1"/>
</dbReference>
<feature type="transmembrane region" description="Helical" evidence="5">
    <location>
        <begin position="31"/>
        <end position="51"/>
    </location>
</feature>
<evidence type="ECO:0000256" key="4">
    <source>
        <dbReference type="ARBA" id="ARBA00023136"/>
    </source>
</evidence>
<organism evidence="7 8">
    <name type="scientific">Basidiobolus ranarum</name>
    <dbReference type="NCBI Taxonomy" id="34480"/>
    <lineage>
        <taxon>Eukaryota</taxon>
        <taxon>Fungi</taxon>
        <taxon>Fungi incertae sedis</taxon>
        <taxon>Zoopagomycota</taxon>
        <taxon>Entomophthoromycotina</taxon>
        <taxon>Basidiobolomycetes</taxon>
        <taxon>Basidiobolales</taxon>
        <taxon>Basidiobolaceae</taxon>
        <taxon>Basidiobolus</taxon>
    </lineage>
</organism>
<dbReference type="Proteomes" id="UP001479436">
    <property type="component" value="Unassembled WGS sequence"/>
</dbReference>
<keyword evidence="8" id="KW-1185">Reference proteome</keyword>
<proteinExistence type="predicted"/>
<sequence length="309" mass="35057">MVIIFSTYNAVVIQNQVSNTSALLLAVLRTANLIVAIIVSLLVEMLLWPYVARVELRKHLGRTFYNLGVLFSKTMSIYMMEKDSPVWLEARYDAKKLTSKLQSSIIKATALLTPATNEPRLRDSFQEQTYIDIISRVQNLLDWSSTMRASIVQIDDRLRVKLAHPLVKRRKDMVAAVLLHFYVISGAFKSKSPLPPYLPSARVPRLRLLNKARKIDAFQNLGDRTHETGTNQTEEGFLYTFWYSYAGSMIEIVEEQEELGDLVKKVVGEIEFMTCEFSSNSDRTPTTSIDIERMADAAGLSVPRSTLIN</sequence>
<name>A0ABR2WRJ6_9FUNG</name>
<dbReference type="PANTHER" id="PTHR47804">
    <property type="entry name" value="60S RIBOSOMAL PROTEIN L19"/>
    <property type="match status" value="1"/>
</dbReference>
<dbReference type="InterPro" id="IPR052430">
    <property type="entry name" value="IVT-Associated"/>
</dbReference>
<evidence type="ECO:0000256" key="5">
    <source>
        <dbReference type="SAM" id="Phobius"/>
    </source>
</evidence>